<protein>
    <submittedName>
        <fullName evidence="2">Uncharacterized protein</fullName>
    </submittedName>
</protein>
<accession>X0X1Z6</accession>
<evidence type="ECO:0000256" key="1">
    <source>
        <dbReference type="SAM" id="MobiDB-lite"/>
    </source>
</evidence>
<name>X0X1Z6_9ZZZZ</name>
<comment type="caution">
    <text evidence="2">The sequence shown here is derived from an EMBL/GenBank/DDBJ whole genome shotgun (WGS) entry which is preliminary data.</text>
</comment>
<dbReference type="AlphaFoldDB" id="X0X1Z6"/>
<evidence type="ECO:0000313" key="2">
    <source>
        <dbReference type="EMBL" id="GAG37045.1"/>
    </source>
</evidence>
<reference evidence="2" key="1">
    <citation type="journal article" date="2014" name="Front. Microbiol.">
        <title>High frequency of phylogenetically diverse reductive dehalogenase-homologous genes in deep subseafloor sedimentary metagenomes.</title>
        <authorList>
            <person name="Kawai M."/>
            <person name="Futagami T."/>
            <person name="Toyoda A."/>
            <person name="Takaki Y."/>
            <person name="Nishi S."/>
            <person name="Hori S."/>
            <person name="Arai W."/>
            <person name="Tsubouchi T."/>
            <person name="Morono Y."/>
            <person name="Uchiyama I."/>
            <person name="Ito T."/>
            <person name="Fujiyama A."/>
            <person name="Inagaki F."/>
            <person name="Takami H."/>
        </authorList>
    </citation>
    <scope>NUCLEOTIDE SEQUENCE</scope>
    <source>
        <strain evidence="2">Expedition CK06-06</strain>
    </source>
</reference>
<organism evidence="2">
    <name type="scientific">marine sediment metagenome</name>
    <dbReference type="NCBI Taxonomy" id="412755"/>
    <lineage>
        <taxon>unclassified sequences</taxon>
        <taxon>metagenomes</taxon>
        <taxon>ecological metagenomes</taxon>
    </lineage>
</organism>
<feature type="non-terminal residue" evidence="2">
    <location>
        <position position="1"/>
    </location>
</feature>
<proteinExistence type="predicted"/>
<sequence length="44" mass="4781">IDSSCENHANRAERMLELLSDHTTEPTPAAHTQSALGADPNTDY</sequence>
<gene>
    <name evidence="2" type="ORF">S01H1_72664</name>
</gene>
<dbReference type="EMBL" id="BARS01048490">
    <property type="protein sequence ID" value="GAG37045.1"/>
    <property type="molecule type" value="Genomic_DNA"/>
</dbReference>
<feature type="region of interest" description="Disordered" evidence="1">
    <location>
        <begin position="20"/>
        <end position="44"/>
    </location>
</feature>